<protein>
    <submittedName>
        <fullName evidence="1">Uncharacterized protein</fullName>
    </submittedName>
</protein>
<reference evidence="1 2" key="1">
    <citation type="journal article" date="2019" name="Emerg. Microbes Infect.">
        <title>Comprehensive subspecies identification of 175 nontuberculous mycobacteria species based on 7547 genomic profiles.</title>
        <authorList>
            <person name="Matsumoto Y."/>
            <person name="Kinjo T."/>
            <person name="Motooka D."/>
            <person name="Nabeya D."/>
            <person name="Jung N."/>
            <person name="Uechi K."/>
            <person name="Horii T."/>
            <person name="Iida T."/>
            <person name="Fujita J."/>
            <person name="Nakamura S."/>
        </authorList>
    </citation>
    <scope>NUCLEOTIDE SEQUENCE [LARGE SCALE GENOMIC DNA]</scope>
    <source>
        <strain evidence="1 2">JCM 15658</strain>
    </source>
</reference>
<organism evidence="1 2">
    <name type="scientific">Mycolicibacterium monacense</name>
    <name type="common">Mycobacterium monacense</name>
    <dbReference type="NCBI Taxonomy" id="85693"/>
    <lineage>
        <taxon>Bacteria</taxon>
        <taxon>Bacillati</taxon>
        <taxon>Actinomycetota</taxon>
        <taxon>Actinomycetes</taxon>
        <taxon>Mycobacteriales</taxon>
        <taxon>Mycobacteriaceae</taxon>
        <taxon>Mycolicibacterium</taxon>
    </lineage>
</organism>
<dbReference type="Proteomes" id="UP000466039">
    <property type="component" value="Chromosome"/>
</dbReference>
<evidence type="ECO:0000313" key="2">
    <source>
        <dbReference type="Proteomes" id="UP000466039"/>
    </source>
</evidence>
<sequence length="76" mass="7936">MNVRISRYGRAAVTGNTFPAESAVAMGFTGVTGGGRARRVVALAPHGYDRGDGASLAHWRRPVALSEARRGVGGRV</sequence>
<evidence type="ECO:0000313" key="1">
    <source>
        <dbReference type="EMBL" id="BBZ63581.1"/>
    </source>
</evidence>
<gene>
    <name evidence="1" type="ORF">MMON_48820</name>
</gene>
<accession>A0AAD1IZ09</accession>
<keyword evidence="2" id="KW-1185">Reference proteome</keyword>
<proteinExistence type="predicted"/>
<dbReference type="AlphaFoldDB" id="A0AAD1IZ09"/>
<dbReference type="EMBL" id="AP022617">
    <property type="protein sequence ID" value="BBZ63581.1"/>
    <property type="molecule type" value="Genomic_DNA"/>
</dbReference>
<name>A0AAD1IZ09_MYCMB</name>